<evidence type="ECO:0000259" key="1">
    <source>
        <dbReference type="Pfam" id="PF04230"/>
    </source>
</evidence>
<accession>A0A412H6H1</accession>
<dbReference type="AlphaFoldDB" id="A0A412H6H1"/>
<protein>
    <submittedName>
        <fullName evidence="2">Polysaccharide pyruvyl transferase family protein</fullName>
    </submittedName>
</protein>
<dbReference type="Pfam" id="PF04230">
    <property type="entry name" value="PS_pyruv_trans"/>
    <property type="match status" value="1"/>
</dbReference>
<dbReference type="EMBL" id="QRUY01000013">
    <property type="protein sequence ID" value="RGS07912.1"/>
    <property type="molecule type" value="Genomic_DNA"/>
</dbReference>
<gene>
    <name evidence="2" type="ORF">DWY14_07540</name>
</gene>
<organism evidence="2 3">
    <name type="scientific">Phocaeicola plebeius</name>
    <dbReference type="NCBI Taxonomy" id="310297"/>
    <lineage>
        <taxon>Bacteria</taxon>
        <taxon>Pseudomonadati</taxon>
        <taxon>Bacteroidota</taxon>
        <taxon>Bacteroidia</taxon>
        <taxon>Bacteroidales</taxon>
        <taxon>Bacteroidaceae</taxon>
        <taxon>Phocaeicola</taxon>
    </lineage>
</organism>
<proteinExistence type="predicted"/>
<dbReference type="Proteomes" id="UP000285750">
    <property type="component" value="Unassembled WGS sequence"/>
</dbReference>
<dbReference type="GO" id="GO:0016740">
    <property type="term" value="F:transferase activity"/>
    <property type="evidence" value="ECO:0007669"/>
    <property type="project" value="UniProtKB-KW"/>
</dbReference>
<dbReference type="InterPro" id="IPR007345">
    <property type="entry name" value="Polysacch_pyruvyl_Trfase"/>
</dbReference>
<name>A0A412H6H1_9BACT</name>
<evidence type="ECO:0000313" key="3">
    <source>
        <dbReference type="Proteomes" id="UP000285750"/>
    </source>
</evidence>
<sequence length="384" mass="45373">MKIGIITIHNSPNYGACLQAFSLYEYLRQQGYDVEIIDLLRPYFKEFKPSKKFKPYQHYKLPIKQKIKKIFISLLKHNKGNVNQHKQQYSNLESLNKFKDFNSHIKFSKQYCSIDDLYKNPPQYDVYITGSDQVWNPTQDYCLEPYFLTFVRKGKKISYASSIGINELTNKEKKDFSRWLSSYDMISVREIAAKQLLQPLLRNKKIEIVSDPTFLLDFDFWNKFIIHPQIKNYILLFTLAYDESMIDYGLKLCQESNKKLVVLNLNQPNILNSKYISVTDAGPKEFLGYIANADMILTDSFHCTVFSIILKVPQFYTYIAPWNLRGSRITNLLKTFHLENHLLKQDKSQNWEELNRISINYSNIEEIYLKEQASSRNYLLRQLS</sequence>
<keyword evidence="2" id="KW-0808">Transferase</keyword>
<evidence type="ECO:0000313" key="2">
    <source>
        <dbReference type="EMBL" id="RGS07912.1"/>
    </source>
</evidence>
<feature type="domain" description="Polysaccharide pyruvyl transferase" evidence="1">
    <location>
        <begin position="13"/>
        <end position="314"/>
    </location>
</feature>
<reference evidence="2 3" key="1">
    <citation type="submission" date="2018-08" db="EMBL/GenBank/DDBJ databases">
        <title>A genome reference for cultivated species of the human gut microbiota.</title>
        <authorList>
            <person name="Zou Y."/>
            <person name="Xue W."/>
            <person name="Luo G."/>
        </authorList>
    </citation>
    <scope>NUCLEOTIDE SEQUENCE [LARGE SCALE GENOMIC DNA]</scope>
    <source>
        <strain evidence="2 3">AF24-16AC</strain>
    </source>
</reference>
<comment type="caution">
    <text evidence="2">The sequence shown here is derived from an EMBL/GenBank/DDBJ whole genome shotgun (WGS) entry which is preliminary data.</text>
</comment>
<dbReference type="RefSeq" id="WP_118431132.1">
    <property type="nucleotide sequence ID" value="NZ_CAUHQG010000003.1"/>
</dbReference>